<feature type="region of interest" description="Disordered" evidence="1">
    <location>
        <begin position="1"/>
        <end position="22"/>
    </location>
</feature>
<feature type="region of interest" description="Disordered" evidence="1">
    <location>
        <begin position="55"/>
        <end position="76"/>
    </location>
</feature>
<keyword evidence="3" id="KW-1185">Reference proteome</keyword>
<protein>
    <submittedName>
        <fullName evidence="2">Uncharacterized protein</fullName>
    </submittedName>
</protein>
<evidence type="ECO:0000313" key="2">
    <source>
        <dbReference type="EMBL" id="EPZ30883.1"/>
    </source>
</evidence>
<name>A0A075AMM8_ROZAC</name>
<dbReference type="HOGENOM" id="CLU_2655838_0_0_1"/>
<evidence type="ECO:0000256" key="1">
    <source>
        <dbReference type="SAM" id="MobiDB-lite"/>
    </source>
</evidence>
<reference evidence="2 3" key="1">
    <citation type="journal article" date="2013" name="Curr. Biol.">
        <title>Shared signatures of parasitism and phylogenomics unite Cryptomycota and microsporidia.</title>
        <authorList>
            <person name="James T.Y."/>
            <person name="Pelin A."/>
            <person name="Bonen L."/>
            <person name="Ahrendt S."/>
            <person name="Sain D."/>
            <person name="Corradi N."/>
            <person name="Stajich J.E."/>
        </authorList>
    </citation>
    <scope>NUCLEOTIDE SEQUENCE [LARGE SCALE GENOMIC DNA]</scope>
    <source>
        <strain evidence="2 3">CSF55</strain>
    </source>
</reference>
<dbReference type="AlphaFoldDB" id="A0A075AMM8"/>
<organism evidence="2 3">
    <name type="scientific">Rozella allomycis (strain CSF55)</name>
    <dbReference type="NCBI Taxonomy" id="988480"/>
    <lineage>
        <taxon>Eukaryota</taxon>
        <taxon>Fungi</taxon>
        <taxon>Fungi incertae sedis</taxon>
        <taxon>Cryptomycota</taxon>
        <taxon>Cryptomycota incertae sedis</taxon>
        <taxon>Rozella</taxon>
    </lineage>
</organism>
<evidence type="ECO:0000313" key="3">
    <source>
        <dbReference type="Proteomes" id="UP000030755"/>
    </source>
</evidence>
<sequence length="76" mass="8848">METSDSCKSIDENQPYNPKKLHVDSSSFETFVKECDNDIPKRLLYPPTQKIDVSINQIRQSTDSNNNNDKYYPSKF</sequence>
<accession>A0A075AMM8</accession>
<feature type="compositionally biased region" description="Polar residues" evidence="1">
    <location>
        <begin position="55"/>
        <end position="69"/>
    </location>
</feature>
<gene>
    <name evidence="2" type="ORF">O9G_005050</name>
</gene>
<dbReference type="Proteomes" id="UP000030755">
    <property type="component" value="Unassembled WGS sequence"/>
</dbReference>
<proteinExistence type="predicted"/>
<feature type="compositionally biased region" description="Polar residues" evidence="1">
    <location>
        <begin position="1"/>
        <end position="16"/>
    </location>
</feature>
<dbReference type="EMBL" id="KE561362">
    <property type="protein sequence ID" value="EPZ30883.1"/>
    <property type="molecule type" value="Genomic_DNA"/>
</dbReference>